<keyword evidence="3" id="KW-1185">Reference proteome</keyword>
<dbReference type="EMBL" id="CAJVCH010543558">
    <property type="protein sequence ID" value="CAG7827451.1"/>
    <property type="molecule type" value="Genomic_DNA"/>
</dbReference>
<dbReference type="AlphaFoldDB" id="A0A8J2L7E3"/>
<dbReference type="Proteomes" id="UP000708208">
    <property type="component" value="Unassembled WGS sequence"/>
</dbReference>
<protein>
    <recommendedName>
        <fullName evidence="4">BEN domain-containing protein</fullName>
    </recommendedName>
</protein>
<accession>A0A8J2L7E3</accession>
<evidence type="ECO:0000256" key="1">
    <source>
        <dbReference type="SAM" id="MobiDB-lite"/>
    </source>
</evidence>
<gene>
    <name evidence="2" type="ORF">AFUS01_LOCUS37440</name>
</gene>
<evidence type="ECO:0008006" key="4">
    <source>
        <dbReference type="Google" id="ProtNLM"/>
    </source>
</evidence>
<proteinExistence type="predicted"/>
<comment type="caution">
    <text evidence="2">The sequence shown here is derived from an EMBL/GenBank/DDBJ whole genome shotgun (WGS) entry which is preliminary data.</text>
</comment>
<name>A0A8J2L7E3_9HEXA</name>
<dbReference type="OrthoDB" id="8890632at2759"/>
<evidence type="ECO:0000313" key="2">
    <source>
        <dbReference type="EMBL" id="CAG7827451.1"/>
    </source>
</evidence>
<evidence type="ECO:0000313" key="3">
    <source>
        <dbReference type="Proteomes" id="UP000708208"/>
    </source>
</evidence>
<sequence>MIWSRYVTGLQPKQQQSKQLIAASKINKLLGKRDRGENVIQDQTSQLENDVFQGNIEDTSERDASSSTLPEVSPVQPNDSESNSCSDKRIAELEAKIEALKESKRNYRARVKELRQQVNDLEDKLNCASSAKAKIELVTGSGIFLKKSKVAAAKLGSHSPNILARNLFRYLFKKEEVLGHSLMGRTCNANRQSSALPSINAEKRDALVEFSLAAYNIKPSISGRGMTDEYKIHKTRILTSLTKLIREESKKASSD</sequence>
<reference evidence="2" key="1">
    <citation type="submission" date="2021-06" db="EMBL/GenBank/DDBJ databases">
        <authorList>
            <person name="Hodson N. C."/>
            <person name="Mongue J. A."/>
            <person name="Jaron S. K."/>
        </authorList>
    </citation>
    <scope>NUCLEOTIDE SEQUENCE</scope>
</reference>
<feature type="region of interest" description="Disordered" evidence="1">
    <location>
        <begin position="58"/>
        <end position="86"/>
    </location>
</feature>
<organism evidence="2 3">
    <name type="scientific">Allacma fusca</name>
    <dbReference type="NCBI Taxonomy" id="39272"/>
    <lineage>
        <taxon>Eukaryota</taxon>
        <taxon>Metazoa</taxon>
        <taxon>Ecdysozoa</taxon>
        <taxon>Arthropoda</taxon>
        <taxon>Hexapoda</taxon>
        <taxon>Collembola</taxon>
        <taxon>Symphypleona</taxon>
        <taxon>Sminthuridae</taxon>
        <taxon>Allacma</taxon>
    </lineage>
</organism>
<feature type="compositionally biased region" description="Polar residues" evidence="1">
    <location>
        <begin position="65"/>
        <end position="85"/>
    </location>
</feature>